<organism evidence="8 9">
    <name type="scientific">Schizosaccharomyces osmophilus</name>
    <dbReference type="NCBI Taxonomy" id="2545709"/>
    <lineage>
        <taxon>Eukaryota</taxon>
        <taxon>Fungi</taxon>
        <taxon>Dikarya</taxon>
        <taxon>Ascomycota</taxon>
        <taxon>Taphrinomycotina</taxon>
        <taxon>Schizosaccharomycetes</taxon>
        <taxon>Schizosaccharomycetales</taxon>
        <taxon>Schizosaccharomycetaceae</taxon>
        <taxon>Schizosaccharomyces</taxon>
    </lineage>
</organism>
<evidence type="ECO:0000256" key="5">
    <source>
        <dbReference type="ARBA" id="ARBA00023242"/>
    </source>
</evidence>
<dbReference type="Proteomes" id="UP001212411">
    <property type="component" value="Chromosome 1"/>
</dbReference>
<dbReference type="InterPro" id="IPR019340">
    <property type="entry name" value="Histone_AcTrfase_su3"/>
</dbReference>
<dbReference type="RefSeq" id="XP_056035318.1">
    <property type="nucleotide sequence ID" value="XM_056179656.1"/>
</dbReference>
<evidence type="ECO:0000256" key="7">
    <source>
        <dbReference type="SAM" id="MobiDB-lite"/>
    </source>
</evidence>
<feature type="coiled-coil region" evidence="6">
    <location>
        <begin position="365"/>
        <end position="392"/>
    </location>
</feature>
<name>A0AAF0AUN5_9SCHI</name>
<dbReference type="PANTHER" id="PTHR13556:SF2">
    <property type="entry name" value="TRANSCRIPTIONAL ADAPTER 3"/>
    <property type="match status" value="1"/>
</dbReference>
<gene>
    <name evidence="8" type="primary">ngg1</name>
    <name evidence="8" type="ORF">SOMG_00863</name>
</gene>
<evidence type="ECO:0000256" key="6">
    <source>
        <dbReference type="SAM" id="Coils"/>
    </source>
</evidence>
<evidence type="ECO:0000313" key="8">
    <source>
        <dbReference type="EMBL" id="WBW71075.1"/>
    </source>
</evidence>
<evidence type="ECO:0000256" key="2">
    <source>
        <dbReference type="ARBA" id="ARBA00005330"/>
    </source>
</evidence>
<reference evidence="8 9" key="1">
    <citation type="journal article" date="2023" name="G3 (Bethesda)">
        <title>A high-quality reference genome for the fission yeast Schizosaccharomyces osmophilus.</title>
        <authorList>
            <person name="Jia G.S."/>
            <person name="Zhang W.C."/>
            <person name="Liang Y."/>
            <person name="Liu X.H."/>
            <person name="Rhind N."/>
            <person name="Pidoux A."/>
            <person name="Brysch-Herzberg M."/>
            <person name="Du L.L."/>
        </authorList>
    </citation>
    <scope>NUCLEOTIDE SEQUENCE [LARGE SCALE GENOMIC DNA]</scope>
    <source>
        <strain evidence="8 9">CBS 15793</strain>
    </source>
</reference>
<keyword evidence="3" id="KW-0805">Transcription regulation</keyword>
<keyword evidence="5" id="KW-0539">Nucleus</keyword>
<sequence>MSFNQKTVPNNDSPVSSPINDISTDSENFLSALNEISNSRSVPHVSMLWKLLFELQKISKFNNKSEKFFSTYGEQFQSSKSPQPLSKASPISNHQSSESPKVDEEKEEKRKFSSAFDPQDDALASKKLKGLPADDTVDTVDTVDKPVTKENPEEQPVEIVRENIDLPVKSKDDQTGACYKSANELATGSLISFIVDDRMTYEEKKDLLCVSSFPKKDVRCLVAGTPVTEDFSNSKPNNQISISTFYSFLEPYFRSLDDDDVNFLKETSDVSKSYQNPPLGERFPEIPQEDDISNLCSASIYQSLKTMPHGSIELLQEIDTAGEDISCGPLTERLIASLLPDDVSNQNKMNPMVNGNDHANDSHVKKEGLEDIENEKEELNGMNNELSILCESDFSFYEERLRNRLRSFGVIYDDDIDWTKRQDDQISETLRSLQFRLKKVEEENQQRKQKIIEILPEEMAFQEFSAVLDDLDKQIENAYMKRNRTLKVKKKRIVNEKINASATSSYATIKSLMDKRSLWLEKLQPLFYKRLQSDCLRPPNSLFGSPGDEITNTSPFGRTNLLDNVDYNHTSGV</sequence>
<accession>A0AAF0AUN5</accession>
<dbReference type="EMBL" id="CP115611">
    <property type="protein sequence ID" value="WBW71075.1"/>
    <property type="molecule type" value="Genomic_DNA"/>
</dbReference>
<dbReference type="GeneID" id="80874345"/>
<evidence type="ECO:0000256" key="1">
    <source>
        <dbReference type="ARBA" id="ARBA00004123"/>
    </source>
</evidence>
<feature type="compositionally biased region" description="Basic and acidic residues" evidence="7">
    <location>
        <begin position="100"/>
        <end position="111"/>
    </location>
</feature>
<proteinExistence type="inferred from homology"/>
<dbReference type="GO" id="GO:0000124">
    <property type="term" value="C:SAGA complex"/>
    <property type="evidence" value="ECO:0007669"/>
    <property type="project" value="TreeGrafter"/>
</dbReference>
<evidence type="ECO:0000256" key="3">
    <source>
        <dbReference type="ARBA" id="ARBA00023015"/>
    </source>
</evidence>
<feature type="compositionally biased region" description="Basic and acidic residues" evidence="7">
    <location>
        <begin position="142"/>
        <end position="152"/>
    </location>
</feature>
<keyword evidence="4" id="KW-0804">Transcription</keyword>
<keyword evidence="6" id="KW-0175">Coiled coil</keyword>
<feature type="region of interest" description="Disordered" evidence="7">
    <location>
        <begin position="79"/>
        <end position="154"/>
    </location>
</feature>
<comment type="subcellular location">
    <subcellularLocation>
        <location evidence="1">Nucleus</location>
    </subcellularLocation>
</comment>
<keyword evidence="9" id="KW-1185">Reference proteome</keyword>
<dbReference type="GO" id="GO:0003713">
    <property type="term" value="F:transcription coactivator activity"/>
    <property type="evidence" value="ECO:0007669"/>
    <property type="project" value="TreeGrafter"/>
</dbReference>
<evidence type="ECO:0000313" key="9">
    <source>
        <dbReference type="Proteomes" id="UP001212411"/>
    </source>
</evidence>
<dbReference type="GO" id="GO:0006357">
    <property type="term" value="P:regulation of transcription by RNA polymerase II"/>
    <property type="evidence" value="ECO:0007669"/>
    <property type="project" value="TreeGrafter"/>
</dbReference>
<comment type="similarity">
    <text evidence="2">Belongs to the NGG1 family.</text>
</comment>
<dbReference type="KEGG" id="som:SOMG_00863"/>
<feature type="region of interest" description="Disordered" evidence="7">
    <location>
        <begin position="1"/>
        <end position="24"/>
    </location>
</feature>
<dbReference type="GO" id="GO:0005634">
    <property type="term" value="C:nucleus"/>
    <property type="evidence" value="ECO:0007669"/>
    <property type="project" value="UniProtKB-SubCell"/>
</dbReference>
<feature type="compositionally biased region" description="Polar residues" evidence="7">
    <location>
        <begin position="79"/>
        <end position="99"/>
    </location>
</feature>
<dbReference type="AlphaFoldDB" id="A0AAF0AUN5"/>
<evidence type="ECO:0000256" key="4">
    <source>
        <dbReference type="ARBA" id="ARBA00023163"/>
    </source>
</evidence>
<protein>
    <submittedName>
        <fullName evidence="8">SAGA complex subunit Ngg1/Ada3</fullName>
    </submittedName>
</protein>
<dbReference type="Pfam" id="PF10198">
    <property type="entry name" value="Ada3"/>
    <property type="match status" value="1"/>
</dbReference>
<dbReference type="PANTHER" id="PTHR13556">
    <property type="entry name" value="TRANSCRIPTIONAL ADAPTER 3-RELATED"/>
    <property type="match status" value="1"/>
</dbReference>